<dbReference type="InterPro" id="IPR006076">
    <property type="entry name" value="FAD-dep_OxRdtase"/>
</dbReference>
<dbReference type="Gene3D" id="3.50.50.60">
    <property type="entry name" value="FAD/NAD(P)-binding domain"/>
    <property type="match status" value="1"/>
</dbReference>
<evidence type="ECO:0000259" key="2">
    <source>
        <dbReference type="Pfam" id="PF01266"/>
    </source>
</evidence>
<dbReference type="PANTHER" id="PTHR13847:SF281">
    <property type="entry name" value="FAD DEPENDENT OXIDOREDUCTASE DOMAIN-CONTAINING PROTEIN"/>
    <property type="match status" value="1"/>
</dbReference>
<dbReference type="Proteomes" id="UP000524492">
    <property type="component" value="Unassembled WGS sequence"/>
</dbReference>
<dbReference type="AlphaFoldDB" id="A0A7W6QDC8"/>
<reference evidence="3 4" key="1">
    <citation type="submission" date="2020-08" db="EMBL/GenBank/DDBJ databases">
        <title>Genomic Encyclopedia of Type Strains, Phase IV (KMG-V): Genome sequencing to study the core and pangenomes of soil and plant-associated prokaryotes.</title>
        <authorList>
            <person name="Whitman W."/>
        </authorList>
    </citation>
    <scope>NUCLEOTIDE SEQUENCE [LARGE SCALE GENOMIC DNA]</scope>
    <source>
        <strain evidence="3 4">SEMIA 4074</strain>
    </source>
</reference>
<feature type="domain" description="FAD dependent oxidoreductase" evidence="2">
    <location>
        <begin position="43"/>
        <end position="403"/>
    </location>
</feature>
<evidence type="ECO:0000256" key="1">
    <source>
        <dbReference type="ARBA" id="ARBA00023002"/>
    </source>
</evidence>
<proteinExistence type="predicted"/>
<dbReference type="Pfam" id="PF01266">
    <property type="entry name" value="DAO"/>
    <property type="match status" value="1"/>
</dbReference>
<protein>
    <submittedName>
        <fullName evidence="3">Glycine/D-amino acid oxidase-like deaminating enzyme</fullName>
    </submittedName>
</protein>
<dbReference type="InterPro" id="IPR036188">
    <property type="entry name" value="FAD/NAD-bd_sf"/>
</dbReference>
<keyword evidence="4" id="KW-1185">Reference proteome</keyword>
<organism evidence="3 4">
    <name type="scientific">Rhizobium aethiopicum</name>
    <dbReference type="NCBI Taxonomy" id="1138170"/>
    <lineage>
        <taxon>Bacteria</taxon>
        <taxon>Pseudomonadati</taxon>
        <taxon>Pseudomonadota</taxon>
        <taxon>Alphaproteobacteria</taxon>
        <taxon>Hyphomicrobiales</taxon>
        <taxon>Rhizobiaceae</taxon>
        <taxon>Rhizobium/Agrobacterium group</taxon>
        <taxon>Rhizobium</taxon>
    </lineage>
</organism>
<dbReference type="PANTHER" id="PTHR13847">
    <property type="entry name" value="SARCOSINE DEHYDROGENASE-RELATED"/>
    <property type="match status" value="1"/>
</dbReference>
<comment type="caution">
    <text evidence="3">The sequence shown here is derived from an EMBL/GenBank/DDBJ whole genome shotgun (WGS) entry which is preliminary data.</text>
</comment>
<name>A0A7W6QDC8_9HYPH</name>
<dbReference type="SUPFAM" id="SSF51905">
    <property type="entry name" value="FAD/NAD(P)-binding domain"/>
    <property type="match status" value="1"/>
</dbReference>
<keyword evidence="1" id="KW-0560">Oxidoreductase</keyword>
<gene>
    <name evidence="3" type="ORF">GGD53_005679</name>
</gene>
<dbReference type="RefSeq" id="WP_184459927.1">
    <property type="nucleotide sequence ID" value="NZ_JACIFV010000031.1"/>
</dbReference>
<accession>A0A7W6QDC8</accession>
<dbReference type="GO" id="GO:0005737">
    <property type="term" value="C:cytoplasm"/>
    <property type="evidence" value="ECO:0007669"/>
    <property type="project" value="TreeGrafter"/>
</dbReference>
<dbReference type="EMBL" id="JACIFV010000031">
    <property type="protein sequence ID" value="MBB4195484.1"/>
    <property type="molecule type" value="Genomic_DNA"/>
</dbReference>
<dbReference type="GO" id="GO:0016491">
    <property type="term" value="F:oxidoreductase activity"/>
    <property type="evidence" value="ECO:0007669"/>
    <property type="project" value="UniProtKB-KW"/>
</dbReference>
<evidence type="ECO:0000313" key="3">
    <source>
        <dbReference type="EMBL" id="MBB4195484.1"/>
    </source>
</evidence>
<evidence type="ECO:0000313" key="4">
    <source>
        <dbReference type="Proteomes" id="UP000524492"/>
    </source>
</evidence>
<sequence>MSRTAKNVFVASRLPKRARISGWVATLAPRTSRPVLSEAISVDVAIIGGGFAGLSAGHRLSRLDPTLRVTILEAGIVGEGPAGANSGFIIDLPHEVSSDDFSGESEGRFRDSVLLQRSAITLATELAAENGWGKDLFDPCGRYSIAMSAKGDKHLHAYSQQLSKMGEPHRLLKRDEIEAVTGSKAFTSGLFSPGTVIIQPAAYISGMADCLKETVRLFEQTPALSFERSGDGWLVKTPKGSVRAAKIIMANNGHVESFGFFRRRLLHVFTYASMTREFDPARLGGQRKWAATPALPMGTTVRRINTAGGDRILVRSRYSYNPGIAISDAAIRSAGRLHDGKFAHRFPDLAGIGMQYRWGGAMALTHNHVPAFGEVECGVFAACGCNGLGASNSTAAGIAAAERVLGHDSELGRVYSRLAAPVSLPPQPLTTIGAKIHLAYREWRAGAE</sequence>
<dbReference type="Gene3D" id="3.30.9.10">
    <property type="entry name" value="D-Amino Acid Oxidase, subunit A, domain 2"/>
    <property type="match status" value="1"/>
</dbReference>